<feature type="domain" description="NAD-dependent epimerase/dehydratase" evidence="3">
    <location>
        <begin position="5"/>
        <end position="241"/>
    </location>
</feature>
<accession>A0A401FIU4</accession>
<evidence type="ECO:0000313" key="5">
    <source>
        <dbReference type="Proteomes" id="UP000286974"/>
    </source>
</evidence>
<dbReference type="AlphaFoldDB" id="A0A401FIU4"/>
<dbReference type="InterPro" id="IPR050425">
    <property type="entry name" value="NAD(P)_dehydrat-like"/>
</dbReference>
<keyword evidence="5" id="KW-1185">Reference proteome</keyword>
<dbReference type="PANTHER" id="PTHR10366:SF564">
    <property type="entry name" value="STEROL-4-ALPHA-CARBOXYLATE 3-DEHYDROGENASE, DECARBOXYLATING"/>
    <property type="match status" value="1"/>
</dbReference>
<evidence type="ECO:0000313" key="4">
    <source>
        <dbReference type="EMBL" id="GAY72206.1"/>
    </source>
</evidence>
<dbReference type="InterPro" id="IPR001509">
    <property type="entry name" value="Epimerase_deHydtase"/>
</dbReference>
<dbReference type="RefSeq" id="WP_125007724.1">
    <property type="nucleotide sequence ID" value="NZ_BEXA01000001.1"/>
</dbReference>
<dbReference type="SUPFAM" id="SSF51735">
    <property type="entry name" value="NAD(P)-binding Rossmann-fold domains"/>
    <property type="match status" value="1"/>
</dbReference>
<comment type="caution">
    <text evidence="4">The sequence shown here is derived from an EMBL/GenBank/DDBJ whole genome shotgun (WGS) entry which is preliminary data.</text>
</comment>
<evidence type="ECO:0000259" key="3">
    <source>
        <dbReference type="Pfam" id="PF01370"/>
    </source>
</evidence>
<dbReference type="GO" id="GO:0016616">
    <property type="term" value="F:oxidoreductase activity, acting on the CH-OH group of donors, NAD or NADP as acceptor"/>
    <property type="evidence" value="ECO:0007669"/>
    <property type="project" value="TreeGrafter"/>
</dbReference>
<dbReference type="InterPro" id="IPR036291">
    <property type="entry name" value="NAD(P)-bd_dom_sf"/>
</dbReference>
<gene>
    <name evidence="4" type="ORF">NBRC111893_352</name>
</gene>
<comment type="similarity">
    <text evidence="2">Belongs to the NAD(P)-dependent epimerase/dehydratase family. Dihydroflavonol-4-reductase subfamily.</text>
</comment>
<sequence length="342" mass="37146">MTENILVTGANGFLSSHVIAELLAKGYNVRATLRNLAKSNEVITTMENNQVPHIDRLNFVKADLSADIGWAEAMTGIDRVISIASPVFMTIPDNPDEMGRAATDGIIKILKAAIAANVKQVVMTANFGAIGFSNLDKNSVTTEADWTNPDQPGLSLYEKSKLIAERAAWDFINSQNTAMQFTTINPVAILGPSMNNHTSGSFGIIKTIMDGSSKFIPKINLNVIDVRDVASIHVATLGNKKAYGQRFIASSTGSISMPEIATLTRRKRPELAPQIANKTIPNWIIKSLAPFSSYAKEGKLMLGMNRNISVEKAKKLLNWQAKYSKEAAVLAAVDTLVKTKQI</sequence>
<evidence type="ECO:0000256" key="1">
    <source>
        <dbReference type="ARBA" id="ARBA00023002"/>
    </source>
</evidence>
<proteinExistence type="inferred from homology"/>
<reference evidence="4 5" key="1">
    <citation type="submission" date="2017-11" db="EMBL/GenBank/DDBJ databases">
        <title>Draft Genome Sequence of Lactobacillus curieae NBRC 111893 isolated from Koso, a Japanese sugar-Vegetable Fermented Beverage.</title>
        <authorList>
            <person name="Chiou T.Y."/>
            <person name="Oshima K."/>
            <person name="Suda W."/>
            <person name="Hattori M."/>
            <person name="Takahashi T."/>
        </authorList>
    </citation>
    <scope>NUCLEOTIDE SEQUENCE [LARGE SCALE GENOMIC DNA]</scope>
    <source>
        <strain evidence="4 5">NBRC111893</strain>
    </source>
</reference>
<dbReference type="FunFam" id="3.40.50.720:FF:000336">
    <property type="entry name" value="Aldehyde reductase"/>
    <property type="match status" value="1"/>
</dbReference>
<evidence type="ECO:0000256" key="2">
    <source>
        <dbReference type="ARBA" id="ARBA00023445"/>
    </source>
</evidence>
<dbReference type="EMBL" id="BEXA01000001">
    <property type="protein sequence ID" value="GAY72206.1"/>
    <property type="molecule type" value="Genomic_DNA"/>
</dbReference>
<dbReference type="Pfam" id="PF01370">
    <property type="entry name" value="Epimerase"/>
    <property type="match status" value="1"/>
</dbReference>
<keyword evidence="1" id="KW-0560">Oxidoreductase</keyword>
<dbReference type="PANTHER" id="PTHR10366">
    <property type="entry name" value="NAD DEPENDENT EPIMERASE/DEHYDRATASE"/>
    <property type="match status" value="1"/>
</dbReference>
<dbReference type="Gene3D" id="3.40.50.720">
    <property type="entry name" value="NAD(P)-binding Rossmann-like Domain"/>
    <property type="match status" value="1"/>
</dbReference>
<name>A0A401FIU4_9LACO</name>
<organism evidence="4 5">
    <name type="scientific">Lentilactobacillus kosonis</name>
    <dbReference type="NCBI Taxonomy" id="2810561"/>
    <lineage>
        <taxon>Bacteria</taxon>
        <taxon>Bacillati</taxon>
        <taxon>Bacillota</taxon>
        <taxon>Bacilli</taxon>
        <taxon>Lactobacillales</taxon>
        <taxon>Lactobacillaceae</taxon>
        <taxon>Lentilactobacillus</taxon>
    </lineage>
</organism>
<dbReference type="Proteomes" id="UP000286974">
    <property type="component" value="Unassembled WGS sequence"/>
</dbReference>
<protein>
    <recommendedName>
        <fullName evidence="3">NAD-dependent epimerase/dehydratase domain-containing protein</fullName>
    </recommendedName>
</protein>
<dbReference type="OrthoDB" id="9778052at2"/>